<feature type="region of interest" description="Disordered" evidence="1">
    <location>
        <begin position="305"/>
        <end position="324"/>
    </location>
</feature>
<dbReference type="InterPro" id="IPR011009">
    <property type="entry name" value="Kinase-like_dom_sf"/>
</dbReference>
<dbReference type="SUPFAM" id="SSF56112">
    <property type="entry name" value="Protein kinase-like (PK-like)"/>
    <property type="match status" value="1"/>
</dbReference>
<evidence type="ECO:0000313" key="4">
    <source>
        <dbReference type="Proteomes" id="UP000521943"/>
    </source>
</evidence>
<evidence type="ECO:0000259" key="2">
    <source>
        <dbReference type="Pfam" id="PF17667"/>
    </source>
</evidence>
<evidence type="ECO:0000256" key="1">
    <source>
        <dbReference type="SAM" id="MobiDB-lite"/>
    </source>
</evidence>
<proteinExistence type="predicted"/>
<reference evidence="3 4" key="1">
    <citation type="submission" date="2020-07" db="EMBL/GenBank/DDBJ databases">
        <title>Comparative genomics of pyrophilous fungi reveals a link between fire events and developmental genes.</title>
        <authorList>
            <consortium name="DOE Joint Genome Institute"/>
            <person name="Steindorff A.S."/>
            <person name="Carver A."/>
            <person name="Calhoun S."/>
            <person name="Stillman K."/>
            <person name="Liu H."/>
            <person name="Lipzen A."/>
            <person name="Pangilinan J."/>
            <person name="Labutti K."/>
            <person name="Bruns T.D."/>
            <person name="Grigoriev I.V."/>
        </authorList>
    </citation>
    <scope>NUCLEOTIDE SEQUENCE [LARGE SCALE GENOMIC DNA]</scope>
    <source>
        <strain evidence="3 4">CBS 144469</strain>
    </source>
</reference>
<dbReference type="EMBL" id="JACGCI010000002">
    <property type="protein sequence ID" value="KAF6765842.1"/>
    <property type="molecule type" value="Genomic_DNA"/>
</dbReference>
<dbReference type="InterPro" id="IPR040976">
    <property type="entry name" value="Pkinase_fungal"/>
</dbReference>
<feature type="region of interest" description="Disordered" evidence="1">
    <location>
        <begin position="594"/>
        <end position="619"/>
    </location>
</feature>
<dbReference type="GO" id="GO:0004672">
    <property type="term" value="F:protein kinase activity"/>
    <property type="evidence" value="ECO:0007669"/>
    <property type="project" value="InterPro"/>
</dbReference>
<dbReference type="Gene3D" id="1.10.510.10">
    <property type="entry name" value="Transferase(Phosphotransferase) domain 1"/>
    <property type="match status" value="1"/>
</dbReference>
<comment type="caution">
    <text evidence="3">The sequence shown here is derived from an EMBL/GenBank/DDBJ whole genome shotgun (WGS) entry which is preliminary data.</text>
</comment>
<dbReference type="Proteomes" id="UP000521943">
    <property type="component" value="Unassembled WGS sequence"/>
</dbReference>
<feature type="compositionally biased region" description="Acidic residues" evidence="1">
    <location>
        <begin position="422"/>
        <end position="433"/>
    </location>
</feature>
<dbReference type="PROSITE" id="PS00109">
    <property type="entry name" value="PROTEIN_KINASE_TYR"/>
    <property type="match status" value="1"/>
</dbReference>
<feature type="region of interest" description="Disordered" evidence="1">
    <location>
        <begin position="342"/>
        <end position="364"/>
    </location>
</feature>
<accession>A0A8H6MHP3</accession>
<sequence>MSEAPLQYDRRVHRRIVFKEVCKSFHDEMMAGTAFNALSDIARALNLLRKAGYIHRDISSGNCLIYGSKGKLSDLEFCKPFGDPGSHDSFSGTTEFAAAEAIEQRLLFGRGRNRLLRVFQPHPLHDLEALNWLSWWFIYSRTLAESSSSLNKEVFNFWKSKLYLPLFNPSNDGHISLRRLEILHSTGTPSRTHLHILDDLAECGWTYDKLDIIQPVLEFTRSLLIEHEAIYQEPQETNSDGIARWPLKVFRKEPYDEYEGILSKAAESLERVELAHSNTTTTAPAVVGGANDSTPAAPVVVSGAPATAKKISSRASPSTRAIKRPLNRPLPLLLVLHHPVHPHQHAAQNHSPLHAHRAHQDSTHHASFQNLKPIFEAPSKPAPLPFKSKRFTPSPLSRFVSVPPPRCSYFHSSSPSYSDSKSDDDDSESEDDATGGYAHIMGPCLVGSFRPPPPKPRYHGHSRSSFGLTKWVWSTRLALCEGSGSSSPDSPVSPTSPDSPVSPKETGSPKEPVSPTSPVSPKEATSMSTPHSPTDALPYPLTTHPSFLHLRRARPALLEEEDNRPSEPPLTIYAHGWTLRKIVWACEVASAVAERSRSTTAEAESRSASESETEDEDEETKVVAKMVAKMVAKAVDVDVVEQGVGEVEALC</sequence>
<dbReference type="OrthoDB" id="3271139at2759"/>
<name>A0A8H6MHP3_9AGAR</name>
<dbReference type="InterPro" id="IPR008266">
    <property type="entry name" value="Tyr_kinase_AS"/>
</dbReference>
<keyword evidence="4" id="KW-1185">Reference proteome</keyword>
<dbReference type="Pfam" id="PF17667">
    <property type="entry name" value="Pkinase_fungal"/>
    <property type="match status" value="1"/>
</dbReference>
<protein>
    <recommendedName>
        <fullName evidence="2">Fungal-type protein kinase domain-containing protein</fullName>
    </recommendedName>
</protein>
<feature type="region of interest" description="Disordered" evidence="1">
    <location>
        <begin position="482"/>
        <end position="542"/>
    </location>
</feature>
<dbReference type="AlphaFoldDB" id="A0A8H6MHP3"/>
<evidence type="ECO:0000313" key="3">
    <source>
        <dbReference type="EMBL" id="KAF6765842.1"/>
    </source>
</evidence>
<feature type="compositionally biased region" description="Low complexity" evidence="1">
    <location>
        <begin position="482"/>
        <end position="503"/>
    </location>
</feature>
<gene>
    <name evidence="3" type="ORF">DFP72DRAFT_1108840</name>
</gene>
<feature type="compositionally biased region" description="Polar residues" evidence="1">
    <location>
        <begin position="514"/>
        <end position="532"/>
    </location>
</feature>
<feature type="domain" description="Fungal-type protein kinase" evidence="2">
    <location>
        <begin position="8"/>
        <end position="137"/>
    </location>
</feature>
<organism evidence="3 4">
    <name type="scientific">Ephemerocybe angulata</name>
    <dbReference type="NCBI Taxonomy" id="980116"/>
    <lineage>
        <taxon>Eukaryota</taxon>
        <taxon>Fungi</taxon>
        <taxon>Dikarya</taxon>
        <taxon>Basidiomycota</taxon>
        <taxon>Agaricomycotina</taxon>
        <taxon>Agaricomycetes</taxon>
        <taxon>Agaricomycetidae</taxon>
        <taxon>Agaricales</taxon>
        <taxon>Agaricineae</taxon>
        <taxon>Psathyrellaceae</taxon>
        <taxon>Ephemerocybe</taxon>
    </lineage>
</organism>
<feature type="region of interest" description="Disordered" evidence="1">
    <location>
        <begin position="410"/>
        <end position="439"/>
    </location>
</feature>